<dbReference type="EnsemblMetazoa" id="CJA27782.1">
    <property type="protein sequence ID" value="CJA27782.1"/>
    <property type="gene ID" value="WBGene00183355"/>
</dbReference>
<feature type="region of interest" description="Disordered" evidence="1">
    <location>
        <begin position="1"/>
        <end position="57"/>
    </location>
</feature>
<organism evidence="2 3">
    <name type="scientific">Caenorhabditis japonica</name>
    <dbReference type="NCBI Taxonomy" id="281687"/>
    <lineage>
        <taxon>Eukaryota</taxon>
        <taxon>Metazoa</taxon>
        <taxon>Ecdysozoa</taxon>
        <taxon>Nematoda</taxon>
        <taxon>Chromadorea</taxon>
        <taxon>Rhabditida</taxon>
        <taxon>Rhabditina</taxon>
        <taxon>Rhabditomorpha</taxon>
        <taxon>Rhabditoidea</taxon>
        <taxon>Rhabditidae</taxon>
        <taxon>Peloderinae</taxon>
        <taxon>Caenorhabditis</taxon>
    </lineage>
</organism>
<keyword evidence="3" id="KW-1185">Reference proteome</keyword>
<accession>A0A8R1E8L8</accession>
<evidence type="ECO:0000256" key="1">
    <source>
        <dbReference type="SAM" id="MobiDB-lite"/>
    </source>
</evidence>
<dbReference type="AlphaFoldDB" id="A0A8R1E8L8"/>
<dbReference type="Proteomes" id="UP000005237">
    <property type="component" value="Unassembled WGS sequence"/>
</dbReference>
<proteinExistence type="predicted"/>
<name>A0A8R1E8L8_CAEJA</name>
<reference evidence="3" key="1">
    <citation type="submission" date="2010-08" db="EMBL/GenBank/DDBJ databases">
        <authorList>
            <consortium name="Caenorhabditis japonica Sequencing Consortium"/>
            <person name="Wilson R.K."/>
        </authorList>
    </citation>
    <scope>NUCLEOTIDE SEQUENCE [LARGE SCALE GENOMIC DNA]</scope>
    <source>
        <strain evidence="3">DF5081</strain>
    </source>
</reference>
<protein>
    <submittedName>
        <fullName evidence="2">Uncharacterized protein</fullName>
    </submittedName>
</protein>
<evidence type="ECO:0000313" key="3">
    <source>
        <dbReference type="Proteomes" id="UP000005237"/>
    </source>
</evidence>
<sequence length="197" mass="21413">MAPTKPASKPTLPSKPPTAMPMDQSGPLELDDVPNQNLGSLDPVNYGQKNKEYSGRKEKLVSVIKETSSEPLPTLRKVSTKSRRSLESMSALSLSLSSVTDVAHIHSNKTILPLTPATSQRTGSRLKESKCSIGRLAARASMRLRTCGKCSFLVFIKIDNNTTIFKPSKLLCSVNGMLSASTNLRNSLPLGRTEWSK</sequence>
<evidence type="ECO:0000313" key="2">
    <source>
        <dbReference type="EnsemblMetazoa" id="CJA27782.1"/>
    </source>
</evidence>
<reference evidence="2" key="2">
    <citation type="submission" date="2022-06" db="UniProtKB">
        <authorList>
            <consortium name="EnsemblMetazoa"/>
        </authorList>
    </citation>
    <scope>IDENTIFICATION</scope>
    <source>
        <strain evidence="2">DF5081</strain>
    </source>
</reference>